<dbReference type="InterPro" id="IPR042229">
    <property type="entry name" value="Listeria/Bacterioides_rpt_sf"/>
</dbReference>
<evidence type="ECO:0000313" key="5">
    <source>
        <dbReference type="EMBL" id="EPF47545.1"/>
    </source>
</evidence>
<dbReference type="GeneID" id="301462641"/>
<dbReference type="Pfam" id="PF09479">
    <property type="entry name" value="Flg_new"/>
    <property type="match status" value="1"/>
</dbReference>
<dbReference type="HOGENOM" id="CLU_031882_0_0_12"/>
<evidence type="ECO:0000256" key="3">
    <source>
        <dbReference type="ARBA" id="ARBA00022737"/>
    </source>
</evidence>
<feature type="domain" description="Bacterial repeat" evidence="4">
    <location>
        <begin position="25"/>
        <end position="91"/>
    </location>
</feature>
<evidence type="ECO:0000256" key="1">
    <source>
        <dbReference type="ARBA" id="ARBA00004196"/>
    </source>
</evidence>
<dbReference type="InterPro" id="IPR044060">
    <property type="entry name" value="Bacterial_rp_domain"/>
</dbReference>
<dbReference type="Gene3D" id="3.80.10.10">
    <property type="entry name" value="Ribonuclease Inhibitor"/>
    <property type="match status" value="1"/>
</dbReference>
<sequence>MSFEKLPPELFAVNFSVDGGNGTLKATVDGSEINSGNKVEHGKTVTFTATPDAGYTVKEWKADGAVVTGSTSNTYTCTVTKALTVKVNFLAGGASYTVKHYQEKAEGGYPAEPTETENLNGTVGTNAAYTPKNYTGFTYKSALTKVNNTVQTEGTINADSSTVVELYYERNTVNVTFKLAGGNVSGNTADIIKTGKYGTALTAPAPAPEREGYAFKGWSPEPPTPFLFPKANAAYTAQWAPVYAITFGVDGGVGGTLKATVGETEINSGDKVEHGKTVTFTATPDTGYRVKGWTLDGTAIAEAGTNTEYTLTVTKPAAVTVSFEPKKALLTLEAGKNTVKVKAKTADGKPITVEGCNETELANEAETTLTAKVAGTQIALIGELTELNCRGSEDTSNRSLVALDVSGCTALQKLDCAKNQLTALDVQGLKDLQELNCRSNQIPELNVHGLTALQKLNCTGNKLTTLNVQDLTALKELDCQSNKELTALHVHGCTALQKLNCRFNKLTALDVSGLTALQELDCQSNQLKTLNVSGLTALQELDCNTNQLKTLNV</sequence>
<organism evidence="5 6">
    <name type="scientific">Treponema vincentii F0403</name>
    <dbReference type="NCBI Taxonomy" id="1125702"/>
    <lineage>
        <taxon>Bacteria</taxon>
        <taxon>Pseudomonadati</taxon>
        <taxon>Spirochaetota</taxon>
        <taxon>Spirochaetia</taxon>
        <taxon>Spirochaetales</taxon>
        <taxon>Treponemataceae</taxon>
        <taxon>Treponema</taxon>
    </lineage>
</organism>
<dbReference type="SUPFAM" id="SSF52058">
    <property type="entry name" value="L domain-like"/>
    <property type="match status" value="1"/>
</dbReference>
<dbReference type="GO" id="GO:0030313">
    <property type="term" value="C:cell envelope"/>
    <property type="evidence" value="ECO:0007669"/>
    <property type="project" value="UniProtKB-SubCell"/>
</dbReference>
<dbReference type="RefSeq" id="WP_016518023.1">
    <property type="nucleotide sequence ID" value="NZ_KE332512.1"/>
</dbReference>
<dbReference type="InterPro" id="IPR052574">
    <property type="entry name" value="CDIRP"/>
</dbReference>
<protein>
    <recommendedName>
        <fullName evidence="4">Bacterial repeat domain-containing protein</fullName>
    </recommendedName>
</protein>
<evidence type="ECO:0000256" key="2">
    <source>
        <dbReference type="ARBA" id="ARBA00022614"/>
    </source>
</evidence>
<gene>
    <name evidence="5" type="ORF">HMPREF1222_00447</name>
</gene>
<accession>S3LCW7</accession>
<dbReference type="InterPro" id="IPR032675">
    <property type="entry name" value="LRR_dom_sf"/>
</dbReference>
<dbReference type="Pfam" id="PF12799">
    <property type="entry name" value="LRR_4"/>
    <property type="match status" value="1"/>
</dbReference>
<dbReference type="GO" id="GO:0035591">
    <property type="term" value="F:signaling adaptor activity"/>
    <property type="evidence" value="ECO:0007669"/>
    <property type="project" value="TreeGrafter"/>
</dbReference>
<comment type="subcellular location">
    <subcellularLocation>
        <location evidence="1">Cell envelope</location>
    </subcellularLocation>
</comment>
<dbReference type="PANTHER" id="PTHR47566:SF1">
    <property type="entry name" value="PROTEIN NUD1"/>
    <property type="match status" value="1"/>
</dbReference>
<feature type="domain" description="Bacterial repeat" evidence="4">
    <location>
        <begin position="265"/>
        <end position="326"/>
    </location>
</feature>
<dbReference type="InterPro" id="IPR025875">
    <property type="entry name" value="Leu-rich_rpt_4"/>
</dbReference>
<dbReference type="EMBL" id="ATFC01000002">
    <property type="protein sequence ID" value="EPF47545.1"/>
    <property type="molecule type" value="Genomic_DNA"/>
</dbReference>
<dbReference type="Gene3D" id="2.60.40.4270">
    <property type="entry name" value="Listeria-Bacteroides repeat domain"/>
    <property type="match status" value="1"/>
</dbReference>
<evidence type="ECO:0000313" key="6">
    <source>
        <dbReference type="Proteomes" id="UP000014605"/>
    </source>
</evidence>
<keyword evidence="6" id="KW-1185">Reference proteome</keyword>
<name>S3LCW7_9SPIR</name>
<keyword evidence="3" id="KW-0677">Repeat</keyword>
<evidence type="ECO:0000259" key="4">
    <source>
        <dbReference type="Pfam" id="PF18998"/>
    </source>
</evidence>
<feature type="non-terminal residue" evidence="5">
    <location>
        <position position="553"/>
    </location>
</feature>
<proteinExistence type="predicted"/>
<dbReference type="Proteomes" id="UP000014605">
    <property type="component" value="Unassembled WGS sequence"/>
</dbReference>
<dbReference type="InterPro" id="IPR013378">
    <property type="entry name" value="InlB-like_B-rpt"/>
</dbReference>
<keyword evidence="2" id="KW-0433">Leucine-rich repeat</keyword>
<comment type="caution">
    <text evidence="5">The sequence shown here is derived from an EMBL/GenBank/DDBJ whole genome shotgun (WGS) entry which is preliminary data.</text>
</comment>
<dbReference type="Pfam" id="PF18998">
    <property type="entry name" value="Flg_new_2"/>
    <property type="match status" value="2"/>
</dbReference>
<dbReference type="PANTHER" id="PTHR47566">
    <property type="match status" value="1"/>
</dbReference>
<dbReference type="AlphaFoldDB" id="S3LCW7"/>
<reference evidence="5 6" key="1">
    <citation type="submission" date="2013-04" db="EMBL/GenBank/DDBJ databases">
        <title>The Genome Sequence of Treponema vincentii F0403.</title>
        <authorList>
            <consortium name="The Broad Institute Genomics Platform"/>
            <person name="Earl A."/>
            <person name="Ward D."/>
            <person name="Feldgarden M."/>
            <person name="Gevers D."/>
            <person name="Leonetti C."/>
            <person name="Izard J."/>
            <person name="Walker B."/>
            <person name="Young S."/>
            <person name="Zeng Q."/>
            <person name="Gargeya S."/>
            <person name="Fitzgerald M."/>
            <person name="Haas B."/>
            <person name="Abouelleil A."/>
            <person name="Allen A.W."/>
            <person name="Alvarado L."/>
            <person name="Arachchi H.M."/>
            <person name="Berlin A.M."/>
            <person name="Chapman S.B."/>
            <person name="Gainer-Dewar J."/>
            <person name="Goldberg J."/>
            <person name="Griggs A."/>
            <person name="Gujja S."/>
            <person name="Hansen M."/>
            <person name="Howarth C."/>
            <person name="Imamovic A."/>
            <person name="Ireland A."/>
            <person name="Larimer J."/>
            <person name="McCowan C."/>
            <person name="Murphy C."/>
            <person name="Pearson M."/>
            <person name="Poon T.W."/>
            <person name="Priest M."/>
            <person name="Roberts A."/>
            <person name="Saif S."/>
            <person name="Shea T."/>
            <person name="Sisk P."/>
            <person name="Sykes S."/>
            <person name="Wortman J."/>
            <person name="Nusbaum C."/>
            <person name="Birren B."/>
        </authorList>
    </citation>
    <scope>NUCLEOTIDE SEQUENCE [LARGE SCALE GENOMIC DNA]</scope>
    <source>
        <strain evidence="5 6">F0403</strain>
    </source>
</reference>